<gene>
    <name evidence="1" type="ORF">LCGC14_3099780</name>
</gene>
<comment type="caution">
    <text evidence="1">The sequence shown here is derived from an EMBL/GenBank/DDBJ whole genome shotgun (WGS) entry which is preliminary data.</text>
</comment>
<protein>
    <submittedName>
        <fullName evidence="1">Uncharacterized protein</fullName>
    </submittedName>
</protein>
<organism evidence="1">
    <name type="scientific">marine sediment metagenome</name>
    <dbReference type="NCBI Taxonomy" id="412755"/>
    <lineage>
        <taxon>unclassified sequences</taxon>
        <taxon>metagenomes</taxon>
        <taxon>ecological metagenomes</taxon>
    </lineage>
</organism>
<proteinExistence type="predicted"/>
<dbReference type="AlphaFoldDB" id="A0A0F8YFL0"/>
<name>A0A0F8YFL0_9ZZZZ</name>
<feature type="non-terminal residue" evidence="1">
    <location>
        <position position="345"/>
    </location>
</feature>
<reference evidence="1" key="1">
    <citation type="journal article" date="2015" name="Nature">
        <title>Complex archaea that bridge the gap between prokaryotes and eukaryotes.</title>
        <authorList>
            <person name="Spang A."/>
            <person name="Saw J.H."/>
            <person name="Jorgensen S.L."/>
            <person name="Zaremba-Niedzwiedzka K."/>
            <person name="Martijn J."/>
            <person name="Lind A.E."/>
            <person name="van Eijk R."/>
            <person name="Schleper C."/>
            <person name="Guy L."/>
            <person name="Ettema T.J."/>
        </authorList>
    </citation>
    <scope>NUCLEOTIDE SEQUENCE</scope>
</reference>
<dbReference type="EMBL" id="LAZR01066759">
    <property type="protein sequence ID" value="KKK52944.1"/>
    <property type="molecule type" value="Genomic_DNA"/>
</dbReference>
<feature type="non-terminal residue" evidence="1">
    <location>
        <position position="1"/>
    </location>
</feature>
<sequence length="345" mass="37153">TMYLPRVFINSLEFTYTAGANAAENYGGETDAKFWFVNDGRFVSNEEFVYTAAGDLTDPDANDGVSGGSGFRTDVTNISLFLGLDEAPDAGAAQLVSTRSTGQLAFLRFDTLGNPAVRYYNVSTKTSIEIAVEAGTAAIAGSYVYNSVDNELFDPTDLTSNADFGITEGKEAGDILFVVYAANAFAVAFANLSGATQGARTDAGQMATRRDAQYFAPIEVDTGAKPEDVGAVRQGQIEIYLIDKDVVDPDAARDDQLALRLTSVTITADLTREPLFELSHLRPYDRSLTFPIPFTVTVETTATDLTEYATFASKKAGVGDGTTDDVSIFDFMTANRRLDLVVQIY</sequence>
<evidence type="ECO:0000313" key="1">
    <source>
        <dbReference type="EMBL" id="KKK52944.1"/>
    </source>
</evidence>
<accession>A0A0F8YFL0</accession>